<dbReference type="AlphaFoldDB" id="A0AAV4EXI6"/>
<proteinExistence type="predicted"/>
<evidence type="ECO:0000313" key="3">
    <source>
        <dbReference type="Proteomes" id="UP000762676"/>
    </source>
</evidence>
<accession>A0AAV4EXI6</accession>
<evidence type="ECO:0000313" key="2">
    <source>
        <dbReference type="EMBL" id="GFR65627.1"/>
    </source>
</evidence>
<feature type="region of interest" description="Disordered" evidence="1">
    <location>
        <begin position="25"/>
        <end position="89"/>
    </location>
</feature>
<keyword evidence="3" id="KW-1185">Reference proteome</keyword>
<feature type="compositionally biased region" description="Polar residues" evidence="1">
    <location>
        <begin position="74"/>
        <end position="89"/>
    </location>
</feature>
<feature type="compositionally biased region" description="Basic and acidic residues" evidence="1">
    <location>
        <begin position="32"/>
        <end position="48"/>
    </location>
</feature>
<sequence>MGKFKVTNGGFRFVSVDHQSGVLVYNPPGTEIGEREPEMDRVKREGVRRPPRCGPAHLRSDSDTTRHKVEPSTKGPNNDMETSCSLLPV</sequence>
<feature type="compositionally biased region" description="Basic and acidic residues" evidence="1">
    <location>
        <begin position="58"/>
        <end position="71"/>
    </location>
</feature>
<evidence type="ECO:0000256" key="1">
    <source>
        <dbReference type="SAM" id="MobiDB-lite"/>
    </source>
</evidence>
<gene>
    <name evidence="2" type="ORF">ElyMa_005536000</name>
</gene>
<organism evidence="2 3">
    <name type="scientific">Elysia marginata</name>
    <dbReference type="NCBI Taxonomy" id="1093978"/>
    <lineage>
        <taxon>Eukaryota</taxon>
        <taxon>Metazoa</taxon>
        <taxon>Spiralia</taxon>
        <taxon>Lophotrochozoa</taxon>
        <taxon>Mollusca</taxon>
        <taxon>Gastropoda</taxon>
        <taxon>Heterobranchia</taxon>
        <taxon>Euthyneura</taxon>
        <taxon>Panpulmonata</taxon>
        <taxon>Sacoglossa</taxon>
        <taxon>Placobranchoidea</taxon>
        <taxon>Plakobranchidae</taxon>
        <taxon>Elysia</taxon>
    </lineage>
</organism>
<dbReference type="EMBL" id="BMAT01011046">
    <property type="protein sequence ID" value="GFR65627.1"/>
    <property type="molecule type" value="Genomic_DNA"/>
</dbReference>
<protein>
    <submittedName>
        <fullName evidence="2">Uncharacterized protein</fullName>
    </submittedName>
</protein>
<reference evidence="2 3" key="1">
    <citation type="journal article" date="2021" name="Elife">
        <title>Chloroplast acquisition without the gene transfer in kleptoplastic sea slugs, Plakobranchus ocellatus.</title>
        <authorList>
            <person name="Maeda T."/>
            <person name="Takahashi S."/>
            <person name="Yoshida T."/>
            <person name="Shimamura S."/>
            <person name="Takaki Y."/>
            <person name="Nagai Y."/>
            <person name="Toyoda A."/>
            <person name="Suzuki Y."/>
            <person name="Arimoto A."/>
            <person name="Ishii H."/>
            <person name="Satoh N."/>
            <person name="Nishiyama T."/>
            <person name="Hasebe M."/>
            <person name="Maruyama T."/>
            <person name="Minagawa J."/>
            <person name="Obokata J."/>
            <person name="Shigenobu S."/>
        </authorList>
    </citation>
    <scope>NUCLEOTIDE SEQUENCE [LARGE SCALE GENOMIC DNA]</scope>
</reference>
<dbReference type="Proteomes" id="UP000762676">
    <property type="component" value="Unassembled WGS sequence"/>
</dbReference>
<comment type="caution">
    <text evidence="2">The sequence shown here is derived from an EMBL/GenBank/DDBJ whole genome shotgun (WGS) entry which is preliminary data.</text>
</comment>
<name>A0AAV4EXI6_9GAST</name>